<feature type="domain" description="UspA" evidence="2">
    <location>
        <begin position="73"/>
        <end position="193"/>
    </location>
</feature>
<reference evidence="3 4" key="1">
    <citation type="journal article" date="2019" name="Int. J. Syst. Evol. Microbiol.">
        <title>The Global Catalogue of Microorganisms (GCM) 10K type strain sequencing project: providing services to taxonomists for standard genome sequencing and annotation.</title>
        <authorList>
            <consortium name="The Broad Institute Genomics Platform"/>
            <consortium name="The Broad Institute Genome Sequencing Center for Infectious Disease"/>
            <person name="Wu L."/>
            <person name="Ma J."/>
        </authorList>
    </citation>
    <scope>NUCLEOTIDE SEQUENCE [LARGE SCALE GENOMIC DNA]</scope>
    <source>
        <strain evidence="3 4">XZGYJ-43</strain>
    </source>
</reference>
<evidence type="ECO:0000313" key="4">
    <source>
        <dbReference type="Proteomes" id="UP001596447"/>
    </source>
</evidence>
<accession>A0ABD5YXJ9</accession>
<comment type="similarity">
    <text evidence="1">Belongs to the universal stress protein A family.</text>
</comment>
<dbReference type="CDD" id="cd00293">
    <property type="entry name" value="USP-like"/>
    <property type="match status" value="1"/>
</dbReference>
<evidence type="ECO:0000313" key="3">
    <source>
        <dbReference type="EMBL" id="MFC7198112.1"/>
    </source>
</evidence>
<keyword evidence="4" id="KW-1185">Reference proteome</keyword>
<dbReference type="RefSeq" id="WP_382215526.1">
    <property type="nucleotide sequence ID" value="NZ_CP122313.1"/>
</dbReference>
<dbReference type="Pfam" id="PF00582">
    <property type="entry name" value="Usp"/>
    <property type="match status" value="1"/>
</dbReference>
<comment type="caution">
    <text evidence="3">The sequence shown here is derived from an EMBL/GenBank/DDBJ whole genome shotgun (WGS) entry which is preliminary data.</text>
</comment>
<protein>
    <submittedName>
        <fullName evidence="3">Universal stress protein</fullName>
    </submittedName>
</protein>
<dbReference type="InterPro" id="IPR014729">
    <property type="entry name" value="Rossmann-like_a/b/a_fold"/>
</dbReference>
<dbReference type="AlphaFoldDB" id="A0ABD5YXJ9"/>
<dbReference type="EMBL" id="JBHTAR010000003">
    <property type="protein sequence ID" value="MFC7198112.1"/>
    <property type="molecule type" value="Genomic_DNA"/>
</dbReference>
<evidence type="ECO:0000259" key="2">
    <source>
        <dbReference type="Pfam" id="PF00582"/>
    </source>
</evidence>
<dbReference type="PANTHER" id="PTHR46268:SF6">
    <property type="entry name" value="UNIVERSAL STRESS PROTEIN UP12"/>
    <property type="match status" value="1"/>
</dbReference>
<dbReference type="SUPFAM" id="SSF52402">
    <property type="entry name" value="Adenine nucleotide alpha hydrolases-like"/>
    <property type="match status" value="1"/>
</dbReference>
<name>A0ABD5YXJ9_9EURY</name>
<dbReference type="InterPro" id="IPR006016">
    <property type="entry name" value="UspA"/>
</dbReference>
<sequence>MPAFPTNSPPSRATSIYPASLREVSTPPRRLTRRKASTGDAIARQEFGFTDVEALDDVTITHYGPGTNQAINSILVPIAGGPNSDAAVTLASSIASEWAASITLLTVIPEGAADTQRQAANRRLETYAESMADSSVVTTLVRSDDVASAIATESVAHELLVIGASERSLFKRFFRGTIPEQLRQETHAPIFVISR</sequence>
<dbReference type="Proteomes" id="UP001596447">
    <property type="component" value="Unassembled WGS sequence"/>
</dbReference>
<dbReference type="Gene3D" id="3.40.50.620">
    <property type="entry name" value="HUPs"/>
    <property type="match status" value="1"/>
</dbReference>
<organism evidence="3 4">
    <name type="scientific">Halospeciosus flavus</name>
    <dbReference type="NCBI Taxonomy" id="3032283"/>
    <lineage>
        <taxon>Archaea</taxon>
        <taxon>Methanobacteriati</taxon>
        <taxon>Methanobacteriota</taxon>
        <taxon>Stenosarchaea group</taxon>
        <taxon>Halobacteria</taxon>
        <taxon>Halobacteriales</taxon>
        <taxon>Halobacteriaceae</taxon>
        <taxon>Halospeciosus</taxon>
    </lineage>
</organism>
<gene>
    <name evidence="3" type="ORF">ACFQJ9_01165</name>
</gene>
<proteinExistence type="inferred from homology"/>
<evidence type="ECO:0000256" key="1">
    <source>
        <dbReference type="ARBA" id="ARBA00008791"/>
    </source>
</evidence>
<dbReference type="PANTHER" id="PTHR46268">
    <property type="entry name" value="STRESS RESPONSE PROTEIN NHAX"/>
    <property type="match status" value="1"/>
</dbReference>